<dbReference type="InterPro" id="IPR020823">
    <property type="entry name" value="Cell_div_FtsA"/>
</dbReference>
<keyword evidence="10" id="KW-1185">Reference proteome</keyword>
<dbReference type="Pfam" id="PF02491">
    <property type="entry name" value="SHS2_FTSA"/>
    <property type="match status" value="1"/>
</dbReference>
<dbReference type="Gene3D" id="3.30.420.40">
    <property type="match status" value="2"/>
</dbReference>
<dbReference type="AlphaFoldDB" id="A0A345UIP8"/>
<keyword evidence="1 5" id="KW-1003">Cell membrane</keyword>
<dbReference type="InterPro" id="IPR050696">
    <property type="entry name" value="FtsA/MreB"/>
</dbReference>
<evidence type="ECO:0000256" key="4">
    <source>
        <dbReference type="ARBA" id="ARBA00023306"/>
    </source>
</evidence>
<comment type="function">
    <text evidence="5 6">Cell division protein that is involved in the assembly of the Z ring. May serve as a membrane anchor for the Z ring.</text>
</comment>
<dbReference type="GO" id="GO:0009898">
    <property type="term" value="C:cytoplasmic side of plasma membrane"/>
    <property type="evidence" value="ECO:0007669"/>
    <property type="project" value="UniProtKB-UniRule"/>
</dbReference>
<feature type="compositionally biased region" description="Basic and acidic residues" evidence="7">
    <location>
        <begin position="416"/>
        <end position="429"/>
    </location>
</feature>
<dbReference type="Pfam" id="PF14450">
    <property type="entry name" value="FtsA"/>
    <property type="match status" value="2"/>
</dbReference>
<feature type="domain" description="SHS2" evidence="8">
    <location>
        <begin position="11"/>
        <end position="199"/>
    </location>
</feature>
<dbReference type="InterPro" id="IPR043129">
    <property type="entry name" value="ATPase_NBD"/>
</dbReference>
<dbReference type="PANTHER" id="PTHR32432:SF4">
    <property type="entry name" value="CELL DIVISION PROTEIN FTSA"/>
    <property type="match status" value="1"/>
</dbReference>
<sequence length="474" mass="50785">MKFEQMEEQIVVGLDIGTTKVCAIIASMNEDRTINILGVGKAPSEGLNRGVVVNIDKTVNAIRSAIEKAELASGIKVKAVNVGIAGDHISSMRSRGAVTNINQDSEITAKDVERLLIDCQQVALPAGQQIIHVIPQEYVVDGQDGITDPIGMCGIRLEANVHIITGMVSAIKNMYRCVEKAGYKVQDMILEPLASSYAVLEKDEKEAGVVLVDIGGGTTDIAIFKGNTIRHTAVCAIAGQKVTDDIKDGLSILEDQAHRLKHQHGHAWADLIEEEEVIPVPGIAGRPPKEVRKTILANIIQPRLEEILEIVGIEIKRSGLGNQLSAGVVLTGGGSMINGMVPLAAEYLGLDTKLGTPRGLTGGLIEEVNSPIHSTGVGLVMHAFESVQNAYLAQMNPMSAAQPHGAGVTPATEPVRQNDRAGESTETHENSSSPKNDTTEQEDGENPLQTGGKQTAESLMQKITKQMKIWFREF</sequence>
<dbReference type="SMART" id="SM00842">
    <property type="entry name" value="FtsA"/>
    <property type="match status" value="1"/>
</dbReference>
<keyword evidence="3 5" id="KW-0472">Membrane</keyword>
<dbReference type="CDD" id="cd24048">
    <property type="entry name" value="ASKHA_NBD_FtsA"/>
    <property type="match status" value="1"/>
</dbReference>
<organism evidence="9 10">
    <name type="scientific">Cyclonatronum proteinivorum</name>
    <dbReference type="NCBI Taxonomy" id="1457365"/>
    <lineage>
        <taxon>Bacteria</taxon>
        <taxon>Pseudomonadati</taxon>
        <taxon>Balneolota</taxon>
        <taxon>Balneolia</taxon>
        <taxon>Balneolales</taxon>
        <taxon>Cyclonatronaceae</taxon>
        <taxon>Cyclonatronum</taxon>
    </lineage>
</organism>
<protein>
    <recommendedName>
        <fullName evidence="5 6">Cell division protein FtsA</fullName>
    </recommendedName>
</protein>
<dbReference type="PIRSF" id="PIRSF003101">
    <property type="entry name" value="FtsA"/>
    <property type="match status" value="1"/>
</dbReference>
<evidence type="ECO:0000259" key="8">
    <source>
        <dbReference type="SMART" id="SM00842"/>
    </source>
</evidence>
<dbReference type="Proteomes" id="UP000254808">
    <property type="component" value="Chromosome"/>
</dbReference>
<feature type="region of interest" description="Disordered" evidence="7">
    <location>
        <begin position="400"/>
        <end position="459"/>
    </location>
</feature>
<keyword evidence="2 5" id="KW-0132">Cell division</keyword>
<evidence type="ECO:0000256" key="5">
    <source>
        <dbReference type="HAMAP-Rule" id="MF_02033"/>
    </source>
</evidence>
<evidence type="ECO:0000313" key="9">
    <source>
        <dbReference type="EMBL" id="AXJ00350.1"/>
    </source>
</evidence>
<comment type="subcellular location">
    <subcellularLocation>
        <location evidence="5">Cell membrane</location>
        <topology evidence="5">Peripheral membrane protein</topology>
        <orientation evidence="5">Cytoplasmic side</orientation>
    </subcellularLocation>
    <text evidence="5">Localizes to the Z ring in an FtsZ-dependent manner. Targeted to the membrane through a conserved C-terminal amphipathic helix.</text>
</comment>
<comment type="similarity">
    <text evidence="5 6">Belongs to the FtsA/MreB family.</text>
</comment>
<dbReference type="GO" id="GO:0032153">
    <property type="term" value="C:cell division site"/>
    <property type="evidence" value="ECO:0007669"/>
    <property type="project" value="UniProtKB-UniRule"/>
</dbReference>
<dbReference type="HAMAP" id="MF_02033">
    <property type="entry name" value="FtsA"/>
    <property type="match status" value="1"/>
</dbReference>
<dbReference type="KEGG" id="cprv:CYPRO_1085"/>
<dbReference type="InterPro" id="IPR003494">
    <property type="entry name" value="SHS2_FtsA"/>
</dbReference>
<proteinExistence type="inferred from homology"/>
<dbReference type="GO" id="GO:0043093">
    <property type="term" value="P:FtsZ-dependent cytokinesis"/>
    <property type="evidence" value="ECO:0007669"/>
    <property type="project" value="UniProtKB-UniRule"/>
</dbReference>
<evidence type="ECO:0000256" key="7">
    <source>
        <dbReference type="SAM" id="MobiDB-lite"/>
    </source>
</evidence>
<evidence type="ECO:0000313" key="10">
    <source>
        <dbReference type="Proteomes" id="UP000254808"/>
    </source>
</evidence>
<keyword evidence="4 5" id="KW-0131">Cell cycle</keyword>
<dbReference type="SUPFAM" id="SSF53067">
    <property type="entry name" value="Actin-like ATPase domain"/>
    <property type="match status" value="2"/>
</dbReference>
<name>A0A345UIP8_9BACT</name>
<feature type="compositionally biased region" description="Polar residues" evidence="7">
    <location>
        <begin position="447"/>
        <end position="459"/>
    </location>
</feature>
<gene>
    <name evidence="5" type="primary">ftsA</name>
    <name evidence="9" type="ORF">CYPRO_1085</name>
</gene>
<dbReference type="RefSeq" id="WP_240644845.1">
    <property type="nucleotide sequence ID" value="NZ_CP027806.1"/>
</dbReference>
<evidence type="ECO:0000256" key="3">
    <source>
        <dbReference type="ARBA" id="ARBA00023136"/>
    </source>
</evidence>
<comment type="subunit">
    <text evidence="5">Self-interacts. Interacts with FtsZ.</text>
</comment>
<evidence type="ECO:0000256" key="2">
    <source>
        <dbReference type="ARBA" id="ARBA00022618"/>
    </source>
</evidence>
<evidence type="ECO:0000256" key="6">
    <source>
        <dbReference type="PIRNR" id="PIRNR003101"/>
    </source>
</evidence>
<dbReference type="EMBL" id="CP027806">
    <property type="protein sequence ID" value="AXJ00350.1"/>
    <property type="molecule type" value="Genomic_DNA"/>
</dbReference>
<accession>A0A345UIP8</accession>
<reference evidence="9 10" key="1">
    <citation type="submission" date="2018-03" db="EMBL/GenBank/DDBJ databases">
        <title>Phenotypic and genomic properties of Cyclonatronum proteinivorum gen. nov., sp. nov., a haloalkaliphilic bacteroidete from soda lakes possessing Na+-translocating rhodopsin.</title>
        <authorList>
            <person name="Toshchakov S.V."/>
            <person name="Korzhenkov A."/>
            <person name="Samarov N.I."/>
            <person name="Kublanov I.V."/>
            <person name="Muntyan M.S."/>
            <person name="Sorokin D.Y."/>
        </authorList>
    </citation>
    <scope>NUCLEOTIDE SEQUENCE [LARGE SCALE GENOMIC DNA]</scope>
    <source>
        <strain evidence="9 10">Omega</strain>
    </source>
</reference>
<dbReference type="PANTHER" id="PTHR32432">
    <property type="entry name" value="CELL DIVISION PROTEIN FTSA-RELATED"/>
    <property type="match status" value="1"/>
</dbReference>
<dbReference type="NCBIfam" id="TIGR01174">
    <property type="entry name" value="ftsA"/>
    <property type="match status" value="1"/>
</dbReference>
<evidence type="ECO:0000256" key="1">
    <source>
        <dbReference type="ARBA" id="ARBA00022475"/>
    </source>
</evidence>